<dbReference type="EMBL" id="JAESVA010000012">
    <property type="protein sequence ID" value="MCB8883273.1"/>
    <property type="molecule type" value="Genomic_DNA"/>
</dbReference>
<gene>
    <name evidence="2" type="ORF">ACELLULO517_23695</name>
</gene>
<dbReference type="AlphaFoldDB" id="A0A963Z617"/>
<protein>
    <submittedName>
        <fullName evidence="2">RidA family protein</fullName>
    </submittedName>
</protein>
<dbReference type="PANTHER" id="PTHR43760">
    <property type="entry name" value="ENDORIBONUCLEASE-RELATED"/>
    <property type="match status" value="1"/>
</dbReference>
<dbReference type="CDD" id="cd02199">
    <property type="entry name" value="YjgF_YER057c_UK114_like_1"/>
    <property type="match status" value="1"/>
</dbReference>
<sequence>MMSKIDDRLAALGIVLPEPAMPVANYVPFTVHAGLVTISGQLPLQDGKLFATGKLGADIDADTGRYAARLCFINLLAQLRAATGGNLDRVTAVLRLGGFIASTPDFTAHAGVMNGASDLAVEVFGDVGRHARSTVGVAGLPLGAAVEVEGLFAIA</sequence>
<dbReference type="Pfam" id="PF14588">
    <property type="entry name" value="YjgF_endoribonc"/>
    <property type="match status" value="1"/>
</dbReference>
<proteinExistence type="predicted"/>
<dbReference type="Proteomes" id="UP000721844">
    <property type="component" value="Unassembled WGS sequence"/>
</dbReference>
<keyword evidence="3" id="KW-1185">Reference proteome</keyword>
<accession>A0A963Z617</accession>
<reference evidence="2 3" key="1">
    <citation type="journal article" date="2021" name="Microorganisms">
        <title>Acidisoma silvae sp. nov. and Acidisomacellulosilytica sp. nov., Two Acidophilic Bacteria Isolated from Decaying Wood, Hydrolyzing Cellulose and Producing Poly-3-hydroxybutyrate.</title>
        <authorList>
            <person name="Mieszkin S."/>
            <person name="Pouder E."/>
            <person name="Uroz S."/>
            <person name="Simon-Colin C."/>
            <person name="Alain K."/>
        </authorList>
    </citation>
    <scope>NUCLEOTIDE SEQUENCE [LARGE SCALE GENOMIC DNA]</scope>
    <source>
        <strain evidence="2 3">HW T5.17</strain>
    </source>
</reference>
<name>A0A963Z617_9PROT</name>
<comment type="caution">
    <text evidence="2">The sequence shown here is derived from an EMBL/GenBank/DDBJ whole genome shotgun (WGS) entry which is preliminary data.</text>
</comment>
<evidence type="ECO:0000313" key="3">
    <source>
        <dbReference type="Proteomes" id="UP000721844"/>
    </source>
</evidence>
<evidence type="ECO:0000313" key="2">
    <source>
        <dbReference type="EMBL" id="MCB8883273.1"/>
    </source>
</evidence>
<dbReference type="Gene3D" id="3.30.1330.40">
    <property type="entry name" value="RutC-like"/>
    <property type="match status" value="1"/>
</dbReference>
<organism evidence="2 3">
    <name type="scientific">Acidisoma cellulosilyticum</name>
    <dbReference type="NCBI Taxonomy" id="2802395"/>
    <lineage>
        <taxon>Bacteria</taxon>
        <taxon>Pseudomonadati</taxon>
        <taxon>Pseudomonadota</taxon>
        <taxon>Alphaproteobacteria</taxon>
        <taxon>Acetobacterales</taxon>
        <taxon>Acidocellaceae</taxon>
        <taxon>Acidisoma</taxon>
    </lineage>
</organism>
<dbReference type="InterPro" id="IPR013813">
    <property type="entry name" value="Endoribo_LPSP/chorism_mut-like"/>
</dbReference>
<feature type="domain" description="Endoribonuclease L-PSP/chorismate mutase-like" evidence="1">
    <location>
        <begin position="7"/>
        <end position="144"/>
    </location>
</feature>
<evidence type="ECO:0000259" key="1">
    <source>
        <dbReference type="Pfam" id="PF14588"/>
    </source>
</evidence>
<dbReference type="InterPro" id="IPR035959">
    <property type="entry name" value="RutC-like_sf"/>
</dbReference>
<dbReference type="PANTHER" id="PTHR43760:SF1">
    <property type="entry name" value="ENDORIBONUCLEASE L-PSP_CHORISMATE MUTASE-LIKE DOMAIN-CONTAINING PROTEIN"/>
    <property type="match status" value="1"/>
</dbReference>
<dbReference type="SUPFAM" id="SSF55298">
    <property type="entry name" value="YjgF-like"/>
    <property type="match status" value="1"/>
</dbReference>